<keyword evidence="3" id="KW-1185">Reference proteome</keyword>
<reference evidence="1" key="1">
    <citation type="submission" date="2017-05" db="EMBL/GenBank/DDBJ databases">
        <authorList>
            <person name="Song R."/>
            <person name="Chenine A.L."/>
            <person name="Ruprecht R.M."/>
        </authorList>
    </citation>
    <scope>NUCLEOTIDE SEQUENCE</scope>
    <source>
        <strain evidence="1">Kingella_eburonensis</strain>
    </source>
</reference>
<dbReference type="EMBL" id="FXUV02000019">
    <property type="protein sequence ID" value="SNB65494.1"/>
    <property type="molecule type" value="Genomic_DNA"/>
</dbReference>
<sequence>MDKQGNVSKVVWGEESSPELGKLAQSYPLPKRVKAAQQCDLQQRC</sequence>
<evidence type="ECO:0000313" key="2">
    <source>
        <dbReference type="EMBL" id="SNB65494.1"/>
    </source>
</evidence>
<accession>A0A238T9V6</accession>
<organism evidence="2 3">
    <name type="scientific">Kingella negevensis</name>
    <dbReference type="NCBI Taxonomy" id="1522312"/>
    <lineage>
        <taxon>Bacteria</taxon>
        <taxon>Pseudomonadati</taxon>
        <taxon>Pseudomonadota</taxon>
        <taxon>Betaproteobacteria</taxon>
        <taxon>Neisseriales</taxon>
        <taxon>Neisseriaceae</taxon>
        <taxon>Kingella</taxon>
    </lineage>
</organism>
<proteinExistence type="predicted"/>
<reference evidence="2 3" key="2">
    <citation type="submission" date="2017-06" db="EMBL/GenBank/DDBJ databases">
        <authorList>
            <person name="Kim H.J."/>
            <person name="Triplett B.A."/>
        </authorList>
    </citation>
    <scope>NUCLEOTIDE SEQUENCE [LARGE SCALE GENOMIC DNA]</scope>
    <source>
        <strain evidence="2">Kingella_eburonensis</strain>
    </source>
</reference>
<evidence type="ECO:0000313" key="1">
    <source>
        <dbReference type="EMBL" id="SMQ12222.1"/>
    </source>
</evidence>
<evidence type="ECO:0000313" key="3">
    <source>
        <dbReference type="Proteomes" id="UP000215450"/>
    </source>
</evidence>
<dbReference type="EMBL" id="FXUV01000017">
    <property type="protein sequence ID" value="SMQ12222.1"/>
    <property type="molecule type" value="Genomic_DNA"/>
</dbReference>
<dbReference type="AlphaFoldDB" id="A0A238T9V6"/>
<name>A0A238T9V6_9NEIS</name>
<dbReference type="Proteomes" id="UP000215450">
    <property type="component" value="Unassembled WGS sequence"/>
</dbReference>
<gene>
    <name evidence="2" type="ORF">KEBURONENSIS_01134</name>
    <name evidence="1" type="ORF">KEBURONENSIS_01233</name>
</gene>
<dbReference type="RefSeq" id="WP_180676210.1">
    <property type="nucleotide sequence ID" value="NZ_FXUV02000019.1"/>
</dbReference>
<protein>
    <submittedName>
        <fullName evidence="2">Uncharacterized protein</fullName>
    </submittedName>
</protein>